<dbReference type="Pfam" id="PF18900">
    <property type="entry name" value="DUF5656"/>
    <property type="match status" value="1"/>
</dbReference>
<feature type="transmembrane region" description="Helical" evidence="1">
    <location>
        <begin position="197"/>
        <end position="218"/>
    </location>
</feature>
<dbReference type="EMBL" id="MFJR01000007">
    <property type="protein sequence ID" value="OGG26984.1"/>
    <property type="molecule type" value="Genomic_DNA"/>
</dbReference>
<feature type="transmembrane region" description="Helical" evidence="1">
    <location>
        <begin position="252"/>
        <end position="271"/>
    </location>
</feature>
<reference evidence="2 3" key="1">
    <citation type="journal article" date="2016" name="Nat. Commun.">
        <title>Thousands of microbial genomes shed light on interconnected biogeochemical processes in an aquifer system.</title>
        <authorList>
            <person name="Anantharaman K."/>
            <person name="Brown C.T."/>
            <person name="Hug L.A."/>
            <person name="Sharon I."/>
            <person name="Castelle C.J."/>
            <person name="Probst A.J."/>
            <person name="Thomas B.C."/>
            <person name="Singh A."/>
            <person name="Wilkins M.J."/>
            <person name="Karaoz U."/>
            <person name="Brodie E.L."/>
            <person name="Williams K.H."/>
            <person name="Hubbard S.S."/>
            <person name="Banfield J.F."/>
        </authorList>
    </citation>
    <scope>NUCLEOTIDE SEQUENCE [LARGE SCALE GENOMIC DNA]</scope>
</reference>
<feature type="transmembrane region" description="Helical" evidence="1">
    <location>
        <begin position="142"/>
        <end position="159"/>
    </location>
</feature>
<dbReference type="AlphaFoldDB" id="A0A1F6AQL0"/>
<evidence type="ECO:0000313" key="3">
    <source>
        <dbReference type="Proteomes" id="UP000176609"/>
    </source>
</evidence>
<protein>
    <submittedName>
        <fullName evidence="2">Uncharacterized protein</fullName>
    </submittedName>
</protein>
<feature type="transmembrane region" description="Helical" evidence="1">
    <location>
        <begin position="26"/>
        <end position="44"/>
    </location>
</feature>
<keyword evidence="1" id="KW-0472">Membrane</keyword>
<evidence type="ECO:0000313" key="2">
    <source>
        <dbReference type="EMBL" id="OGG26984.1"/>
    </source>
</evidence>
<feature type="transmembrane region" description="Helical" evidence="1">
    <location>
        <begin position="165"/>
        <end position="185"/>
    </location>
</feature>
<proteinExistence type="predicted"/>
<organism evidence="2 3">
    <name type="scientific">Candidatus Gottesmanbacteria bacterium RIFCSPLOWO2_01_FULL_39_12b</name>
    <dbReference type="NCBI Taxonomy" id="1798388"/>
    <lineage>
        <taxon>Bacteria</taxon>
        <taxon>Candidatus Gottesmaniibacteriota</taxon>
    </lineage>
</organism>
<dbReference type="Proteomes" id="UP000176609">
    <property type="component" value="Unassembled WGS sequence"/>
</dbReference>
<feature type="transmembrane region" description="Helical" evidence="1">
    <location>
        <begin position="50"/>
        <end position="67"/>
    </location>
</feature>
<keyword evidence="1" id="KW-1133">Transmembrane helix</keyword>
<accession>A0A1F6AQL0</accession>
<sequence>MKKLFKFQKLTFKRKKIILLDKRQRFTIQTLILTAGLLTTQLIWEDYRFVMVLILSILSYVLTIWSLSEDVKGIEWGLLFILPVFFTASVSLFYFLLPGRWITRLMITVVFSVGTYAILLVENIYNVAVARSIQLLRAAHSVGLLVTLVVIFLVTNIIYSLRLPFWQNMIIVVVSGFVLALQSLWSIKLETKISTEVVILSILVGIVLGELAGTLSFWPVENSTYSLLISASYYTIAGVIQQHLLGRLFNNIIREYIIVFIFCLVLTYLSAQWG</sequence>
<keyword evidence="1" id="KW-0812">Transmembrane</keyword>
<gene>
    <name evidence="2" type="ORF">A2960_02455</name>
</gene>
<feature type="transmembrane region" description="Helical" evidence="1">
    <location>
        <begin position="224"/>
        <end position="240"/>
    </location>
</feature>
<feature type="transmembrane region" description="Helical" evidence="1">
    <location>
        <begin position="101"/>
        <end position="121"/>
    </location>
</feature>
<feature type="transmembrane region" description="Helical" evidence="1">
    <location>
        <begin position="74"/>
        <end position="95"/>
    </location>
</feature>
<dbReference type="InterPro" id="IPR043715">
    <property type="entry name" value="DUF5656"/>
</dbReference>
<name>A0A1F6AQL0_9BACT</name>
<comment type="caution">
    <text evidence="2">The sequence shown here is derived from an EMBL/GenBank/DDBJ whole genome shotgun (WGS) entry which is preliminary data.</text>
</comment>
<evidence type="ECO:0000256" key="1">
    <source>
        <dbReference type="SAM" id="Phobius"/>
    </source>
</evidence>